<dbReference type="EMBL" id="CP012525">
    <property type="protein sequence ID" value="ALC43930.1"/>
    <property type="molecule type" value="Genomic_DNA"/>
</dbReference>
<dbReference type="Proteomes" id="UP000494163">
    <property type="component" value="Chromosome 3L"/>
</dbReference>
<feature type="non-terminal residue" evidence="1">
    <location>
        <position position="1"/>
    </location>
</feature>
<dbReference type="OrthoDB" id="7845501at2759"/>
<gene>
    <name evidence="1" type="ORF">Dbus_chr3Lg1096</name>
</gene>
<dbReference type="PANTHER" id="PTHR20898:SF0">
    <property type="entry name" value="DAEDALUS ON 3-RELATED"/>
    <property type="match status" value="1"/>
</dbReference>
<evidence type="ECO:0000313" key="2">
    <source>
        <dbReference type="Proteomes" id="UP000494163"/>
    </source>
</evidence>
<accession>A0A0M4EPB9</accession>
<dbReference type="SMART" id="SM00697">
    <property type="entry name" value="DM8"/>
    <property type="match status" value="1"/>
</dbReference>
<dbReference type="InterPro" id="IPR010512">
    <property type="entry name" value="DUF1091"/>
</dbReference>
<protein>
    <submittedName>
        <fullName evidence="1">CG33463</fullName>
    </submittedName>
</protein>
<keyword evidence="2" id="KW-1185">Reference proteome</keyword>
<name>A0A0M4EPB9_DROBS</name>
<dbReference type="Pfam" id="PF06477">
    <property type="entry name" value="DUF1091"/>
    <property type="match status" value="1"/>
</dbReference>
<dbReference type="AlphaFoldDB" id="A0A0M4EPB9"/>
<organism evidence="1 2">
    <name type="scientific">Drosophila busckii</name>
    <name type="common">Fruit fly</name>
    <dbReference type="NCBI Taxonomy" id="30019"/>
    <lineage>
        <taxon>Eukaryota</taxon>
        <taxon>Metazoa</taxon>
        <taxon>Ecdysozoa</taxon>
        <taxon>Arthropoda</taxon>
        <taxon>Hexapoda</taxon>
        <taxon>Insecta</taxon>
        <taxon>Pterygota</taxon>
        <taxon>Neoptera</taxon>
        <taxon>Endopterygota</taxon>
        <taxon>Diptera</taxon>
        <taxon>Brachycera</taxon>
        <taxon>Muscomorpha</taxon>
        <taxon>Ephydroidea</taxon>
        <taxon>Drosophilidae</taxon>
        <taxon>Drosophila</taxon>
    </lineage>
</organism>
<reference evidence="1 2" key="1">
    <citation type="submission" date="2015-08" db="EMBL/GenBank/DDBJ databases">
        <title>Ancestral chromatin configuration constrains chromatin evolution on differentiating sex chromosomes in Drosophila.</title>
        <authorList>
            <person name="Zhou Q."/>
            <person name="Bachtrog D."/>
        </authorList>
    </citation>
    <scope>NUCLEOTIDE SEQUENCE [LARGE SCALE GENOMIC DNA]</scope>
    <source>
        <tissue evidence="1">Whole larvae</tissue>
    </source>
</reference>
<proteinExistence type="predicted"/>
<evidence type="ECO:0000313" key="1">
    <source>
        <dbReference type="EMBL" id="ALC43930.1"/>
    </source>
</evidence>
<dbReference type="OMA" id="HKYVDVY"/>
<dbReference type="PANTHER" id="PTHR20898">
    <property type="entry name" value="DAEDALUS ON 3-RELATED-RELATED"/>
    <property type="match status" value="1"/>
</dbReference>
<sequence>ALTFTNLKCIVLHRNFAEINYCRIKAVNRTHKYFEGSLRLKQKPVDNVTVRIQLMRREHSFGYKPYFLDYVLDGCKFLRNRKDWYASNVFELLKGHTNVNHTCPFNHDILVNRIYSGNIEAGFLKYMPIPTGEYAVYNKFSTNFIEQVILNVYVKITR</sequence>